<reference evidence="3" key="1">
    <citation type="submission" date="2017-01" db="EMBL/GenBank/DDBJ databases">
        <title>Draft genome of the species Salinivibrio costicola subsp. alcaliphilus.</title>
        <authorList>
            <person name="Lopez-Hermoso C."/>
            <person name="De La Haba R."/>
            <person name="Sanchez-Porro C."/>
            <person name="Ventosa A."/>
        </authorList>
    </citation>
    <scope>NUCLEOTIDE SEQUENCE [LARGE SCALE GENOMIC DNA]</scope>
    <source>
        <strain evidence="3">CBH448</strain>
    </source>
</reference>
<accession>A0ABX3KMQ0</accession>
<dbReference type="CDD" id="cd03794">
    <property type="entry name" value="GT4_WbuB-like"/>
    <property type="match status" value="1"/>
</dbReference>
<evidence type="ECO:0000259" key="1">
    <source>
        <dbReference type="Pfam" id="PF00534"/>
    </source>
</evidence>
<comment type="caution">
    <text evidence="2">The sequence shown here is derived from an EMBL/GenBank/DDBJ whole genome shotgun (WGS) entry which is preliminary data.</text>
</comment>
<dbReference type="InterPro" id="IPR001296">
    <property type="entry name" value="Glyco_trans_1"/>
</dbReference>
<dbReference type="Gene3D" id="3.40.50.2000">
    <property type="entry name" value="Glycogen Phosphorylase B"/>
    <property type="match status" value="2"/>
</dbReference>
<sequence>MRLALIIDDYLPHSTRVGAKMFHELACYYVGLGYQVTVITPSETQEQQLTKTQLDGVNVWYFSSGVIKDTTKAKRAINETMLSFRAWRAISDEIQPETFDGIIYYSPSIFWGKLVEMIKLRCQCKAYLVLRDLFPQWAIDAGMINQGSVIEKYFRFFEGQSYRQADKIGLMSEKNRQVFNAATNNQYQSEILRNWAELKPHILTNVDESIRRKLNLEDKIIYFYGGNIGHAQDMSNLMRLARAMTDYEEAHFLFVGQGDEVNLINQLAEEWSLSNFTYLPSVNQYEFKNLLADIDVGLFSLSVKHTAHNFPGKLLGYMVQSIPILGSVNQGNDLLDVINDNQAGFISVNGEDEMLYQNALSLYHDELLRRDVGKNAFTLLESEFSVQSAAQAIIDNLKEKDESIQ</sequence>
<evidence type="ECO:0000313" key="2">
    <source>
        <dbReference type="EMBL" id="OOF32779.1"/>
    </source>
</evidence>
<protein>
    <submittedName>
        <fullName evidence="2">Glycosyltransferase WbuB</fullName>
    </submittedName>
</protein>
<name>A0ABX3KMQ0_SALCS</name>
<dbReference type="PANTHER" id="PTHR12526:SF609">
    <property type="entry name" value="LIPOPOLYSACCHARIDE BIOSYNTHESIS PROTEIN"/>
    <property type="match status" value="1"/>
</dbReference>
<evidence type="ECO:0000313" key="3">
    <source>
        <dbReference type="Proteomes" id="UP000189431"/>
    </source>
</evidence>
<gene>
    <name evidence="2" type="ORF">BZJ21_14280</name>
</gene>
<keyword evidence="3" id="KW-1185">Reference proteome</keyword>
<proteinExistence type="predicted"/>
<dbReference type="Proteomes" id="UP000189431">
    <property type="component" value="Unassembled WGS sequence"/>
</dbReference>
<feature type="domain" description="Glycosyl transferase family 1" evidence="1">
    <location>
        <begin position="208"/>
        <end position="376"/>
    </location>
</feature>
<dbReference type="EMBL" id="MUFR01000058">
    <property type="protein sequence ID" value="OOF32779.1"/>
    <property type="molecule type" value="Genomic_DNA"/>
</dbReference>
<dbReference type="PANTHER" id="PTHR12526">
    <property type="entry name" value="GLYCOSYLTRANSFERASE"/>
    <property type="match status" value="1"/>
</dbReference>
<dbReference type="Pfam" id="PF00534">
    <property type="entry name" value="Glycos_transf_1"/>
    <property type="match status" value="1"/>
</dbReference>
<organism evidence="2 3">
    <name type="scientific">Salinivibrio costicola subsp. alcaliphilus</name>
    <dbReference type="NCBI Taxonomy" id="272773"/>
    <lineage>
        <taxon>Bacteria</taxon>
        <taxon>Pseudomonadati</taxon>
        <taxon>Pseudomonadota</taxon>
        <taxon>Gammaproteobacteria</taxon>
        <taxon>Vibrionales</taxon>
        <taxon>Vibrionaceae</taxon>
        <taxon>Salinivibrio</taxon>
    </lineage>
</organism>
<dbReference type="SUPFAM" id="SSF53756">
    <property type="entry name" value="UDP-Glycosyltransferase/glycogen phosphorylase"/>
    <property type="match status" value="1"/>
</dbReference>